<dbReference type="Pfam" id="PF15937">
    <property type="entry name" value="PrlF_antitoxin"/>
    <property type="match status" value="1"/>
</dbReference>
<dbReference type="EMBL" id="CP021660">
    <property type="protein sequence ID" value="AWK15577.1"/>
    <property type="molecule type" value="Genomic_DNA"/>
</dbReference>
<dbReference type="GO" id="GO:0003700">
    <property type="term" value="F:DNA-binding transcription factor activity"/>
    <property type="evidence" value="ECO:0007669"/>
    <property type="project" value="InterPro"/>
</dbReference>
<protein>
    <submittedName>
        <fullName evidence="1">AbrB family transcriptional regulator</fullName>
    </submittedName>
</protein>
<keyword evidence="1" id="KW-0614">Plasmid</keyword>
<dbReference type="GO" id="GO:0001558">
    <property type="term" value="P:regulation of cell growth"/>
    <property type="evidence" value="ECO:0007669"/>
    <property type="project" value="InterPro"/>
</dbReference>
<dbReference type="Gene3D" id="2.10.260.10">
    <property type="match status" value="1"/>
</dbReference>
<sequence>MTIMLVVARKNTKHIDVLESQITSRGQTTIPASVLRTLNLKKGVDRIQYQVLPSGDVLIPRKQKEENDPIIGKFLDFLANDIVKNPQHLQALPEPLLCRIDKITEGVEIGNLDTPLPDDEG</sequence>
<dbReference type="OrthoDB" id="426345at2"/>
<name>A0A2U8I8Y5_9GAMM</name>
<organism evidence="1 2">
    <name type="scientific">Candidatus Fukatsuia symbiotica</name>
    <dbReference type="NCBI Taxonomy" id="1878942"/>
    <lineage>
        <taxon>Bacteria</taxon>
        <taxon>Pseudomonadati</taxon>
        <taxon>Pseudomonadota</taxon>
        <taxon>Gammaproteobacteria</taxon>
        <taxon>Enterobacterales</taxon>
        <taxon>Yersiniaceae</taxon>
        <taxon>Candidatus Fukatsuia</taxon>
    </lineage>
</organism>
<geneLocation type="plasmid" evidence="2">
    <name>p5d_fsymbiotica-1</name>
</geneLocation>
<dbReference type="InterPro" id="IPR031848">
    <property type="entry name" value="PrlF_antitoxin"/>
</dbReference>
<keyword evidence="2" id="KW-1185">Reference proteome</keyword>
<accession>A0A2U8I8Y5</accession>
<evidence type="ECO:0000313" key="1">
    <source>
        <dbReference type="EMBL" id="AWK15577.1"/>
    </source>
</evidence>
<dbReference type="AlphaFoldDB" id="A0A2U8I8Y5"/>
<evidence type="ECO:0000313" key="2">
    <source>
        <dbReference type="Proteomes" id="UP000261875"/>
    </source>
</evidence>
<proteinExistence type="predicted"/>
<reference evidence="1 2" key="1">
    <citation type="submission" date="2017-05" db="EMBL/GenBank/DDBJ databases">
        <title>Genome sequence of Candidatus Fukatsuia symbiotica and Candidatus Hamiltonella defensa from Acyrthosiphon pisum strain 5D.</title>
        <authorList>
            <person name="Patel V.A."/>
            <person name="Chevignon G."/>
            <person name="Russell J.A."/>
            <person name="Oliver K.M."/>
        </authorList>
    </citation>
    <scope>NUCLEOTIDE SEQUENCE [LARGE SCALE GENOMIC DNA]</scope>
    <source>
        <strain evidence="1 2">5D</strain>
        <plasmid evidence="2">p5d_fsymbiotica-1</plasmid>
    </source>
</reference>
<dbReference type="GO" id="GO:0097351">
    <property type="term" value="F:toxin sequestering activity"/>
    <property type="evidence" value="ECO:0007669"/>
    <property type="project" value="InterPro"/>
</dbReference>
<dbReference type="Proteomes" id="UP000261875">
    <property type="component" value="Plasmid p5D_Fsymbiotica-1"/>
</dbReference>
<dbReference type="KEGG" id="fsm:CCS41_14245"/>
<gene>
    <name evidence="1" type="ORF">CCS41_14245</name>
</gene>